<feature type="non-terminal residue" evidence="2">
    <location>
        <position position="1"/>
    </location>
</feature>
<name>K0RFL1_THAOC</name>
<organism evidence="2 3">
    <name type="scientific">Thalassiosira oceanica</name>
    <name type="common">Marine diatom</name>
    <dbReference type="NCBI Taxonomy" id="159749"/>
    <lineage>
        <taxon>Eukaryota</taxon>
        <taxon>Sar</taxon>
        <taxon>Stramenopiles</taxon>
        <taxon>Ochrophyta</taxon>
        <taxon>Bacillariophyta</taxon>
        <taxon>Coscinodiscophyceae</taxon>
        <taxon>Thalassiosirophycidae</taxon>
        <taxon>Thalassiosirales</taxon>
        <taxon>Thalassiosiraceae</taxon>
        <taxon>Thalassiosira</taxon>
    </lineage>
</organism>
<dbReference type="PANTHER" id="PTHR21228">
    <property type="entry name" value="FAST LEU-RICH DOMAIN-CONTAINING"/>
    <property type="match status" value="1"/>
</dbReference>
<comment type="caution">
    <text evidence="2">The sequence shown here is derived from an EMBL/GenBank/DDBJ whole genome shotgun (WGS) entry which is preliminary data.</text>
</comment>
<gene>
    <name evidence="2" type="ORF">THAOC_28177</name>
</gene>
<evidence type="ECO:0000313" key="2">
    <source>
        <dbReference type="EMBL" id="EJK52533.1"/>
    </source>
</evidence>
<dbReference type="GO" id="GO:0003723">
    <property type="term" value="F:RNA binding"/>
    <property type="evidence" value="ECO:0007669"/>
    <property type="project" value="TreeGrafter"/>
</dbReference>
<accession>K0RFL1</accession>
<reference evidence="2 3" key="1">
    <citation type="journal article" date="2012" name="Genome Biol.">
        <title>Genome and low-iron response of an oceanic diatom adapted to chronic iron limitation.</title>
        <authorList>
            <person name="Lommer M."/>
            <person name="Specht M."/>
            <person name="Roy A.S."/>
            <person name="Kraemer L."/>
            <person name="Andreson R."/>
            <person name="Gutowska M.A."/>
            <person name="Wolf J."/>
            <person name="Bergner S.V."/>
            <person name="Schilhabel M.B."/>
            <person name="Klostermeier U.C."/>
            <person name="Beiko R.G."/>
            <person name="Rosenstiel P."/>
            <person name="Hippler M."/>
            <person name="Laroche J."/>
        </authorList>
    </citation>
    <scope>NUCLEOTIDE SEQUENCE [LARGE SCALE GENOMIC DNA]</scope>
    <source>
        <strain evidence="2 3">CCMP1005</strain>
    </source>
</reference>
<dbReference type="GO" id="GO:0044528">
    <property type="term" value="P:regulation of mitochondrial mRNA stability"/>
    <property type="evidence" value="ECO:0007669"/>
    <property type="project" value="TreeGrafter"/>
</dbReference>
<keyword evidence="3" id="KW-1185">Reference proteome</keyword>
<dbReference type="AlphaFoldDB" id="K0RFL1"/>
<dbReference type="PANTHER" id="PTHR21228:SF40">
    <property type="entry name" value="LD45607P"/>
    <property type="match status" value="1"/>
</dbReference>
<dbReference type="OrthoDB" id="385235at2759"/>
<evidence type="ECO:0000313" key="3">
    <source>
        <dbReference type="Proteomes" id="UP000266841"/>
    </source>
</evidence>
<proteinExistence type="predicted"/>
<protein>
    <submittedName>
        <fullName evidence="2">Uncharacterized protein</fullName>
    </submittedName>
</protein>
<dbReference type="GO" id="GO:0000963">
    <property type="term" value="P:mitochondrial RNA processing"/>
    <property type="evidence" value="ECO:0007669"/>
    <property type="project" value="TreeGrafter"/>
</dbReference>
<dbReference type="Proteomes" id="UP000266841">
    <property type="component" value="Unassembled WGS sequence"/>
</dbReference>
<feature type="region of interest" description="Disordered" evidence="1">
    <location>
        <begin position="341"/>
        <end position="376"/>
    </location>
</feature>
<dbReference type="EMBL" id="AGNL01039637">
    <property type="protein sequence ID" value="EJK52533.1"/>
    <property type="molecule type" value="Genomic_DNA"/>
</dbReference>
<evidence type="ECO:0000256" key="1">
    <source>
        <dbReference type="SAM" id="MobiDB-lite"/>
    </source>
</evidence>
<sequence length="376" mass="40731">LRLFEKLSTEAVVNKEHFKAQEVANFLWACATVGHTDQRLFSALTSVIASKLDKFNEQELANITWTYSVANTPSQDLFGEGYVSALASNENEFSVEHLAQLHQWQLWQQELESGMELPQSLQAKCRNAFTSRGYSESKLQNDVVDELKAVGLDLEEEVLLGSGYRIDALVKIGDGRRVAVEVDGPRRNVGPFELLRDVVGHVEHVKEPGLTPHRLLCRSAAEAGDGRKGAMERGGSGLSKESKMNECRGLPLTAILSLVGHDATLEDACAGEAQRLATFELDGSVYRLSPPSPSAARLVAPRGWPPLHTTSAPGDGPQTTVCKPPGELGPEYVDLATACGARGEHSREATFRPESGRRAEDRPASGIDPPNAGRGV</sequence>
<dbReference type="InterPro" id="IPR050870">
    <property type="entry name" value="FAST_kinase"/>
</dbReference>
<dbReference type="GO" id="GO:0035770">
    <property type="term" value="C:ribonucleoprotein granule"/>
    <property type="evidence" value="ECO:0007669"/>
    <property type="project" value="TreeGrafter"/>
</dbReference>
<dbReference type="GO" id="GO:0005759">
    <property type="term" value="C:mitochondrial matrix"/>
    <property type="evidence" value="ECO:0007669"/>
    <property type="project" value="TreeGrafter"/>
</dbReference>
<feature type="compositionally biased region" description="Basic and acidic residues" evidence="1">
    <location>
        <begin position="342"/>
        <end position="363"/>
    </location>
</feature>